<comment type="caution">
    <text evidence="1">The sequence shown here is derived from an EMBL/GenBank/DDBJ whole genome shotgun (WGS) entry which is preliminary data.</text>
</comment>
<protein>
    <submittedName>
        <fullName evidence="1">Uncharacterized protein</fullName>
    </submittedName>
</protein>
<dbReference type="EMBL" id="CM042017">
    <property type="protein sequence ID" value="KAI3690248.1"/>
    <property type="molecule type" value="Genomic_DNA"/>
</dbReference>
<sequence>MKSKQPSGYQKLKKRKLEEEKRKADFGALHKFIVRQPVDEHVDGNVDEHVDEHVEENIYEHVEEHVEEQEDVDVEVEELVDIFDPRSWDKLNYDEIKLLVEKASLYTRTLPNLEKCDREWLVYSKELDKVFCFCCKVFKKGIAKGNLDDKGYGDWHHVTNRLKDHEKSLDHLTNRNKWFEMRKRLKLNETIDKIQHEQFKKERDYWKHVLLRIIAVVKFLAKHNLAFRGSNEKLYQKGNGNFLGIIEMLEEFDPVIKEHVRRITSEGLHVHYLGHSIQNELILLIAQEIKKELIKRIKEAKYYSIILDCTPDSSHQEQMTIIVRYVRLSNNSVTVEESFLGFLHVDDTTGKGLFDITVEELKSLGLDIDDMRGQGYDNGANMKGKNKGVQNRFLKQNPRAFYTPCGCHSLNLTLCDMANTCVKGKNFFGHIQRIYTIFANSTKRWEILKDNVKTWSLKSLCQTRWESRVESVKAIKLQLFDVRVALLQVGEQDNDPAIASEATSLAEKELCDFEFLVSTVIWYQVLNQVNMVSKKLQSKDMHLENAISELNKLIEYFKDYRETGYSKAIDEAKEIASEMGIDPVFPQKRLIQRKRKFDESSSSEVLFTAEENFRVNYFLYIVAQATFSLEARFQQFKEYETLFGFLFPRNLRGIEDKDLKSSCDRLAKALKFEERSDIDAEELYTELKLFETLDVYTNEFSNPIEVLKFLKELDYFPNTSIAYRILLTIPVTVASAERSFSKLKLLKSYLRSTMTQDRLSGLAMISIENEILESINYEELINQFAIKNARRASRVMG</sequence>
<keyword evidence="2" id="KW-1185">Reference proteome</keyword>
<organism evidence="1 2">
    <name type="scientific">Cichorium intybus</name>
    <name type="common">Chicory</name>
    <dbReference type="NCBI Taxonomy" id="13427"/>
    <lineage>
        <taxon>Eukaryota</taxon>
        <taxon>Viridiplantae</taxon>
        <taxon>Streptophyta</taxon>
        <taxon>Embryophyta</taxon>
        <taxon>Tracheophyta</taxon>
        <taxon>Spermatophyta</taxon>
        <taxon>Magnoliopsida</taxon>
        <taxon>eudicotyledons</taxon>
        <taxon>Gunneridae</taxon>
        <taxon>Pentapetalae</taxon>
        <taxon>asterids</taxon>
        <taxon>campanulids</taxon>
        <taxon>Asterales</taxon>
        <taxon>Asteraceae</taxon>
        <taxon>Cichorioideae</taxon>
        <taxon>Cichorieae</taxon>
        <taxon>Cichoriinae</taxon>
        <taxon>Cichorium</taxon>
    </lineage>
</organism>
<evidence type="ECO:0000313" key="1">
    <source>
        <dbReference type="EMBL" id="KAI3690248.1"/>
    </source>
</evidence>
<dbReference type="Proteomes" id="UP001055811">
    <property type="component" value="Linkage Group LG09"/>
</dbReference>
<reference evidence="2" key="1">
    <citation type="journal article" date="2022" name="Mol. Ecol. Resour.">
        <title>The genomes of chicory, endive, great burdock and yacon provide insights into Asteraceae palaeo-polyploidization history and plant inulin production.</title>
        <authorList>
            <person name="Fan W."/>
            <person name="Wang S."/>
            <person name="Wang H."/>
            <person name="Wang A."/>
            <person name="Jiang F."/>
            <person name="Liu H."/>
            <person name="Zhao H."/>
            <person name="Xu D."/>
            <person name="Zhang Y."/>
        </authorList>
    </citation>
    <scope>NUCLEOTIDE SEQUENCE [LARGE SCALE GENOMIC DNA]</scope>
    <source>
        <strain evidence="2">cv. Punajuju</strain>
    </source>
</reference>
<accession>A0ACB8YY63</accession>
<evidence type="ECO:0000313" key="2">
    <source>
        <dbReference type="Proteomes" id="UP001055811"/>
    </source>
</evidence>
<gene>
    <name evidence="1" type="ORF">L2E82_48227</name>
</gene>
<reference evidence="1 2" key="2">
    <citation type="journal article" date="2022" name="Mol. Ecol. Resour.">
        <title>The genomes of chicory, endive, great burdock and yacon provide insights into Asteraceae paleo-polyploidization history and plant inulin production.</title>
        <authorList>
            <person name="Fan W."/>
            <person name="Wang S."/>
            <person name="Wang H."/>
            <person name="Wang A."/>
            <person name="Jiang F."/>
            <person name="Liu H."/>
            <person name="Zhao H."/>
            <person name="Xu D."/>
            <person name="Zhang Y."/>
        </authorList>
    </citation>
    <scope>NUCLEOTIDE SEQUENCE [LARGE SCALE GENOMIC DNA]</scope>
    <source>
        <strain evidence="2">cv. Punajuju</strain>
        <tissue evidence="1">Leaves</tissue>
    </source>
</reference>
<name>A0ACB8YY63_CICIN</name>
<proteinExistence type="predicted"/>